<organism evidence="8 9">
    <name type="scientific">Hyalella azteca</name>
    <name type="common">Amphipod</name>
    <dbReference type="NCBI Taxonomy" id="294128"/>
    <lineage>
        <taxon>Eukaryota</taxon>
        <taxon>Metazoa</taxon>
        <taxon>Ecdysozoa</taxon>
        <taxon>Arthropoda</taxon>
        <taxon>Crustacea</taxon>
        <taxon>Multicrustacea</taxon>
        <taxon>Malacostraca</taxon>
        <taxon>Eumalacostraca</taxon>
        <taxon>Peracarida</taxon>
        <taxon>Amphipoda</taxon>
        <taxon>Senticaudata</taxon>
        <taxon>Talitrida</taxon>
        <taxon>Talitroidea</taxon>
        <taxon>Hyalellidae</taxon>
        <taxon>Hyalella</taxon>
    </lineage>
</organism>
<protein>
    <submittedName>
        <fullName evidence="9">Peroxidase</fullName>
    </submittedName>
</protein>
<proteinExistence type="predicted"/>
<feature type="region of interest" description="Disordered" evidence="6">
    <location>
        <begin position="193"/>
        <end position="212"/>
    </location>
</feature>
<dbReference type="SUPFAM" id="SSF48113">
    <property type="entry name" value="Heme-dependent peroxidases"/>
    <property type="match status" value="1"/>
</dbReference>
<dbReference type="Pfam" id="PF03098">
    <property type="entry name" value="An_peroxidase"/>
    <property type="match status" value="1"/>
</dbReference>
<dbReference type="GO" id="GO:0004601">
    <property type="term" value="F:peroxidase activity"/>
    <property type="evidence" value="ECO:0007669"/>
    <property type="project" value="UniProtKB-KW"/>
</dbReference>
<accession>A0A8B7N8G2</accession>
<dbReference type="GO" id="GO:0046872">
    <property type="term" value="F:metal ion binding"/>
    <property type="evidence" value="ECO:0007669"/>
    <property type="project" value="UniProtKB-KW"/>
</dbReference>
<evidence type="ECO:0000256" key="2">
    <source>
        <dbReference type="ARBA" id="ARBA00022525"/>
    </source>
</evidence>
<feature type="transmembrane region" description="Helical" evidence="7">
    <location>
        <begin position="40"/>
        <end position="62"/>
    </location>
</feature>
<evidence type="ECO:0000256" key="4">
    <source>
        <dbReference type="ARBA" id="ARBA00022729"/>
    </source>
</evidence>
<dbReference type="Proteomes" id="UP000694843">
    <property type="component" value="Unplaced"/>
</dbReference>
<dbReference type="InterPro" id="IPR037120">
    <property type="entry name" value="Haem_peroxidase_sf_animal"/>
</dbReference>
<evidence type="ECO:0000256" key="1">
    <source>
        <dbReference type="ARBA" id="ARBA00004613"/>
    </source>
</evidence>
<dbReference type="GeneID" id="108667598"/>
<dbReference type="RefSeq" id="XP_018010131.1">
    <property type="nucleotide sequence ID" value="XM_018154642.2"/>
</dbReference>
<sequence>MSNITSMMANTNEYNEIGGVYSSRPRPLAVVRRTLRNYKWGLVVAAGAILVLIFAGIVALLVGGSSDPEKTSISAAPRRNTGGPHTSRRRIDDSVKALLNLTWPRRDGSWYHRRWDAAHRKTTPDGVTQSFEAQTQVRRKRQSSNGPADATTTTDTRYHVGDFIFGSTRVPTSTLKSTTVNIQENFTWKANENDAQSTTDSDGSTFPQGDTFNWNRNVGSVKKASDNDIQDALARGTEAVQRQEEVARNLALRDIRLREGSASYRHQTMFRRTSPRVRQMAAQGTRMSHATEYLRRKMNLSTEAVTMEGRWLGDVSRTSYCEYGAEPTNQEDFTIEYVSRRHNSDSEDDFGVPKTDLMIEKTGNSPKNGVLTDAASGMRRIHKACIGQERFRTTDGSCNNLEHPRWGAAFTPYRRALPPHYSDGVSSLRTSVSGAPLPSARTVSTVVHLRRSVASRSYSHLAMAWGQFIDHDITATAQSTGHEGSSISCCRPEMRTAPWLQHPECLPVTLPYINSSNAPYCMEVLRSAPAPSCFFGPREQLNQLTSFLDASVIYGSEEEQAAELRLNKFGLLKTQVTVDGRELLPPDLSNTSCNTDEQTHYHRFCFKSGDSRVNEHILLTSLHTLLVRHHNGLATQLRDLNPHWGDERLFQETRRIVGAQLQHITYREYIPSIIGPQLTEALRLSPAPSGYWSDYDAGLHPGIANEFAAAAYRFGHSMIEGLLQSISEDGREVSFQQLKKFFFAPHTLYDVGELGSRVRGLVSQSAAAVDAYFTSQVTEHLFESENSGPGLDLVALNIQRGRDHGVAPYTRWRMWCGLPPVSNFSDLALDMDSGTLERITSVYESVDDIDLYTGGLAELPVPDGLVGPTFACILADQFLRLKKADRFWYETDQLPQAFTPSELEEVRKSSLAALLCQNVEGLGAVQRWPLRTFGEGNPRLPCTSSAIPSVDLSPWEEGDL</sequence>
<reference evidence="9" key="1">
    <citation type="submission" date="2025-08" db="UniProtKB">
        <authorList>
            <consortium name="RefSeq"/>
        </authorList>
    </citation>
    <scope>IDENTIFICATION</scope>
    <source>
        <tissue evidence="9">Whole organism</tissue>
    </source>
</reference>
<evidence type="ECO:0000256" key="5">
    <source>
        <dbReference type="PIRSR" id="PIRSR619791-2"/>
    </source>
</evidence>
<keyword evidence="3 9" id="KW-0575">Peroxidase</keyword>
<keyword evidence="3 9" id="KW-0560">Oxidoreductase</keyword>
<keyword evidence="4" id="KW-0732">Signal</keyword>
<evidence type="ECO:0000313" key="9">
    <source>
        <dbReference type="RefSeq" id="XP_018010131.1"/>
    </source>
</evidence>
<comment type="subcellular location">
    <subcellularLocation>
        <location evidence="1">Secreted</location>
    </subcellularLocation>
</comment>
<keyword evidence="7" id="KW-0812">Transmembrane</keyword>
<feature type="region of interest" description="Disordered" evidence="6">
    <location>
        <begin position="121"/>
        <end position="155"/>
    </location>
</feature>
<dbReference type="GO" id="GO:0006979">
    <property type="term" value="P:response to oxidative stress"/>
    <property type="evidence" value="ECO:0007669"/>
    <property type="project" value="InterPro"/>
</dbReference>
<dbReference type="Gene3D" id="1.10.640.10">
    <property type="entry name" value="Haem peroxidase domain superfamily, animal type"/>
    <property type="match status" value="1"/>
</dbReference>
<evidence type="ECO:0000256" key="6">
    <source>
        <dbReference type="SAM" id="MobiDB-lite"/>
    </source>
</evidence>
<keyword evidence="7" id="KW-1133">Transmembrane helix</keyword>
<dbReference type="OrthoDB" id="823504at2759"/>
<dbReference type="PANTHER" id="PTHR11475">
    <property type="entry name" value="OXIDASE/PEROXIDASE"/>
    <property type="match status" value="1"/>
</dbReference>
<dbReference type="CDD" id="cd09823">
    <property type="entry name" value="peroxinectin_like"/>
    <property type="match status" value="1"/>
</dbReference>
<dbReference type="InterPro" id="IPR010255">
    <property type="entry name" value="Haem_peroxidase_sf"/>
</dbReference>
<name>A0A8B7N8G2_HYAAZ</name>
<keyword evidence="5" id="KW-0479">Metal-binding</keyword>
<dbReference type="AlphaFoldDB" id="A0A8B7N8G2"/>
<dbReference type="KEGG" id="hazt:108667598"/>
<feature type="region of interest" description="Disordered" evidence="6">
    <location>
        <begin position="67"/>
        <end position="90"/>
    </location>
</feature>
<dbReference type="PRINTS" id="PR00457">
    <property type="entry name" value="ANPEROXIDASE"/>
</dbReference>
<keyword evidence="5" id="KW-0408">Iron</keyword>
<keyword evidence="2" id="KW-0964">Secreted</keyword>
<dbReference type="GO" id="GO:0005576">
    <property type="term" value="C:extracellular region"/>
    <property type="evidence" value="ECO:0007669"/>
    <property type="project" value="UniProtKB-SubCell"/>
</dbReference>
<feature type="compositionally biased region" description="Polar residues" evidence="6">
    <location>
        <begin position="125"/>
        <end position="136"/>
    </location>
</feature>
<feature type="compositionally biased region" description="Polar residues" evidence="6">
    <location>
        <begin position="143"/>
        <end position="155"/>
    </location>
</feature>
<dbReference type="PROSITE" id="PS50292">
    <property type="entry name" value="PEROXIDASE_3"/>
    <property type="match status" value="1"/>
</dbReference>
<dbReference type="PANTHER" id="PTHR11475:SF141">
    <property type="entry name" value="CARDINAL"/>
    <property type="match status" value="1"/>
</dbReference>
<dbReference type="FunFam" id="1.10.640.10:FF:000003">
    <property type="entry name" value="chorion peroxidase"/>
    <property type="match status" value="1"/>
</dbReference>
<dbReference type="InterPro" id="IPR019791">
    <property type="entry name" value="Haem_peroxidase_animal"/>
</dbReference>
<evidence type="ECO:0000256" key="3">
    <source>
        <dbReference type="ARBA" id="ARBA00022559"/>
    </source>
</evidence>
<dbReference type="GO" id="GO:0020037">
    <property type="term" value="F:heme binding"/>
    <property type="evidence" value="ECO:0007669"/>
    <property type="project" value="InterPro"/>
</dbReference>
<evidence type="ECO:0000313" key="8">
    <source>
        <dbReference type="Proteomes" id="UP000694843"/>
    </source>
</evidence>
<evidence type="ECO:0000256" key="7">
    <source>
        <dbReference type="SAM" id="Phobius"/>
    </source>
</evidence>
<dbReference type="OMA" id="MANTNEY"/>
<gene>
    <name evidence="9" type="primary">LOC108667598</name>
</gene>
<feature type="binding site" description="axial binding residue" evidence="5">
    <location>
        <position position="716"/>
    </location>
    <ligand>
        <name>heme b</name>
        <dbReference type="ChEBI" id="CHEBI:60344"/>
    </ligand>
    <ligandPart>
        <name>Fe</name>
        <dbReference type="ChEBI" id="CHEBI:18248"/>
    </ligandPart>
</feature>
<keyword evidence="5" id="KW-0349">Heme</keyword>
<keyword evidence="7" id="KW-0472">Membrane</keyword>
<keyword evidence="8" id="KW-1185">Reference proteome</keyword>